<dbReference type="Gene3D" id="3.40.50.300">
    <property type="entry name" value="P-loop containing nucleotide triphosphate hydrolases"/>
    <property type="match status" value="1"/>
</dbReference>
<dbReference type="Gene3D" id="1.20.930.20">
    <property type="entry name" value="Adaptor protein Cbl, N-terminal domain"/>
    <property type="match status" value="1"/>
</dbReference>
<name>A0AAD6ZI36_9AGAR</name>
<protein>
    <recommendedName>
        <fullName evidence="1">Novel STAND NTPase 1 domain-containing protein</fullName>
    </recommendedName>
</protein>
<comment type="caution">
    <text evidence="2">The sequence shown here is derived from an EMBL/GenBank/DDBJ whole genome shotgun (WGS) entry which is preliminary data.</text>
</comment>
<proteinExistence type="predicted"/>
<dbReference type="CDD" id="cd21037">
    <property type="entry name" value="MLKL_NTD"/>
    <property type="match status" value="1"/>
</dbReference>
<dbReference type="InterPro" id="IPR011990">
    <property type="entry name" value="TPR-like_helical_dom_sf"/>
</dbReference>
<dbReference type="AlphaFoldDB" id="A0AAD6ZI36"/>
<dbReference type="Proteomes" id="UP001218218">
    <property type="component" value="Unassembled WGS sequence"/>
</dbReference>
<sequence length="1037" mass="113672">MPPRVRLEKIVQYTTHAATAAQEIADSAQIPFLAVAGALSLTILRGLESVKSNKDECLAMVEQIHEILCTIIGLCSASEIHGVLSPSIVTDIAKFAEGLRNLNTFVVSQQGTGKIKQFLKQVDNASRLKACRQEMDKIVTGYRVQAGISAIVGIAQMEKDAEQQHQDLVALLASYPDSTNSDLASLAQSNFSNESITSLSILPATPQIFHGRESELGQILNTLQHDSPRLVILGTGGIGKTTLASAVLNHPDIVAKFSSRHFVSCHSTSSVGDLCSLMASHIGLPKNSNSPARIMDHFQDGPPTLLILDNLETVWESESQATAEDFLSLLADVPHLALLVTMRGAERPQKVRWSRPFLPPLEPLSVSAALRIFVDITGEEYDEAVIRQLLEFTGNLPLAINLMANVVAYEGCERTLERWESERTRLLSDGCDKRSSLDTSIMISLSGSRMTSDALQLLSLLCLLPDGLSDTEMLQSALPIPNLGACKATLLRTALAYMNPLKRLTVLVPIREYVRTVHPAPADVKTAFCRYVDGSLALLSTYDPSTWDLSAQVSAVVANFQAVLADRLAAQEVGRDHEAVVQSVLNLNRLMRMETSTSSPLMRLVEDDVMVLRDRPVYGSFLVEKFWSAASSEGPGLEYAVTQGNEYFGRIGGIEKARWFNALGSYFFRVHDLRQSLHYIQLAVALTTDLTYPTREAMVASQSAALLSDILGDPQVALAHAQRARVFAGLLGDIRGHLQSVSYEIRTCCTIGAFPRAAALFAEIDLLVPVGSARSEVLQLLEEVRIDFHIQKTEYLDAQRLLRAALHRQETAHPPVRDTALTHINLAFVGTMTGSLRKDVESHLETVRAQCTTFVNWPSGLLSCDFHAAVLELREGNVVAARPMLEMSFRQFYEAHNTENSFLCLEVLADHTRGLLDLEGTQRWACVYLGAALQSKNQLSILNALRCLGTVVAAQRDDETALRTFQVALEGFSDRDVHMGRGNCMAEMAEIFARRGDNARAKELWGASREALKRSGLSGQARSVVRVDPALVALKKN</sequence>
<keyword evidence="3" id="KW-1185">Reference proteome</keyword>
<reference evidence="2" key="1">
    <citation type="submission" date="2023-03" db="EMBL/GenBank/DDBJ databases">
        <title>Massive genome expansion in bonnet fungi (Mycena s.s.) driven by repeated elements and novel gene families across ecological guilds.</title>
        <authorList>
            <consortium name="Lawrence Berkeley National Laboratory"/>
            <person name="Harder C.B."/>
            <person name="Miyauchi S."/>
            <person name="Viragh M."/>
            <person name="Kuo A."/>
            <person name="Thoen E."/>
            <person name="Andreopoulos B."/>
            <person name="Lu D."/>
            <person name="Skrede I."/>
            <person name="Drula E."/>
            <person name="Henrissat B."/>
            <person name="Morin E."/>
            <person name="Kohler A."/>
            <person name="Barry K."/>
            <person name="LaButti K."/>
            <person name="Morin E."/>
            <person name="Salamov A."/>
            <person name="Lipzen A."/>
            <person name="Mereny Z."/>
            <person name="Hegedus B."/>
            <person name="Baldrian P."/>
            <person name="Stursova M."/>
            <person name="Weitz H."/>
            <person name="Taylor A."/>
            <person name="Grigoriev I.V."/>
            <person name="Nagy L.G."/>
            <person name="Martin F."/>
            <person name="Kauserud H."/>
        </authorList>
    </citation>
    <scope>NUCLEOTIDE SEQUENCE</scope>
    <source>
        <strain evidence="2">CBHHK002</strain>
    </source>
</reference>
<dbReference type="EMBL" id="JARIHO010000046">
    <property type="protein sequence ID" value="KAJ7323674.1"/>
    <property type="molecule type" value="Genomic_DNA"/>
</dbReference>
<gene>
    <name evidence="2" type="ORF">DFH08DRAFT_348988</name>
</gene>
<dbReference type="GO" id="GO:0007166">
    <property type="term" value="P:cell surface receptor signaling pathway"/>
    <property type="evidence" value="ECO:0007669"/>
    <property type="project" value="InterPro"/>
</dbReference>
<dbReference type="InterPro" id="IPR049052">
    <property type="entry name" value="nSTAND1"/>
</dbReference>
<evidence type="ECO:0000259" key="1">
    <source>
        <dbReference type="Pfam" id="PF20703"/>
    </source>
</evidence>
<dbReference type="GO" id="GO:0043531">
    <property type="term" value="F:ADP binding"/>
    <property type="evidence" value="ECO:0007669"/>
    <property type="project" value="InterPro"/>
</dbReference>
<accession>A0AAD6ZI36</accession>
<dbReference type="InterPro" id="IPR059179">
    <property type="entry name" value="MLKL-like_MCAfunc"/>
</dbReference>
<evidence type="ECO:0000313" key="2">
    <source>
        <dbReference type="EMBL" id="KAJ7323674.1"/>
    </source>
</evidence>
<organism evidence="2 3">
    <name type="scientific">Mycena albidolilacea</name>
    <dbReference type="NCBI Taxonomy" id="1033008"/>
    <lineage>
        <taxon>Eukaryota</taxon>
        <taxon>Fungi</taxon>
        <taxon>Dikarya</taxon>
        <taxon>Basidiomycota</taxon>
        <taxon>Agaricomycotina</taxon>
        <taxon>Agaricomycetes</taxon>
        <taxon>Agaricomycetidae</taxon>
        <taxon>Agaricales</taxon>
        <taxon>Marasmiineae</taxon>
        <taxon>Mycenaceae</taxon>
        <taxon>Mycena</taxon>
    </lineage>
</organism>
<dbReference type="SUPFAM" id="SSF52540">
    <property type="entry name" value="P-loop containing nucleoside triphosphate hydrolases"/>
    <property type="match status" value="1"/>
</dbReference>
<dbReference type="PRINTS" id="PR00364">
    <property type="entry name" value="DISEASERSIST"/>
</dbReference>
<dbReference type="Gene3D" id="1.25.40.10">
    <property type="entry name" value="Tetratricopeptide repeat domain"/>
    <property type="match status" value="1"/>
</dbReference>
<dbReference type="PANTHER" id="PTHR47691">
    <property type="entry name" value="REGULATOR-RELATED"/>
    <property type="match status" value="1"/>
</dbReference>
<dbReference type="PANTHER" id="PTHR47691:SF3">
    <property type="entry name" value="HTH-TYPE TRANSCRIPTIONAL REGULATOR RV0890C-RELATED"/>
    <property type="match status" value="1"/>
</dbReference>
<dbReference type="InterPro" id="IPR036537">
    <property type="entry name" value="Adaptor_Cbl_N_dom_sf"/>
</dbReference>
<dbReference type="Pfam" id="PF20703">
    <property type="entry name" value="nSTAND1"/>
    <property type="match status" value="1"/>
</dbReference>
<dbReference type="InterPro" id="IPR027417">
    <property type="entry name" value="P-loop_NTPase"/>
</dbReference>
<evidence type="ECO:0000313" key="3">
    <source>
        <dbReference type="Proteomes" id="UP001218218"/>
    </source>
</evidence>
<feature type="domain" description="Novel STAND NTPase 1" evidence="1">
    <location>
        <begin position="206"/>
        <end position="344"/>
    </location>
</feature>